<evidence type="ECO:0000256" key="5">
    <source>
        <dbReference type="ARBA" id="ARBA00023136"/>
    </source>
</evidence>
<feature type="transmembrane region" description="Helical" evidence="7">
    <location>
        <begin position="47"/>
        <end position="67"/>
    </location>
</feature>
<feature type="transmembrane region" description="Helical" evidence="7">
    <location>
        <begin position="122"/>
        <end position="139"/>
    </location>
</feature>
<feature type="transmembrane region" description="Helical" evidence="7">
    <location>
        <begin position="282"/>
        <end position="303"/>
    </location>
</feature>
<dbReference type="InterPro" id="IPR001851">
    <property type="entry name" value="ABC_transp_permease"/>
</dbReference>
<protein>
    <submittedName>
        <fullName evidence="8">ABC transporter permease</fullName>
    </submittedName>
</protein>
<feature type="transmembrane region" description="Helical" evidence="7">
    <location>
        <begin position="173"/>
        <end position="194"/>
    </location>
</feature>
<keyword evidence="4 7" id="KW-1133">Transmembrane helix</keyword>
<dbReference type="Proteomes" id="UP001501444">
    <property type="component" value="Unassembled WGS sequence"/>
</dbReference>
<evidence type="ECO:0000256" key="2">
    <source>
        <dbReference type="ARBA" id="ARBA00022475"/>
    </source>
</evidence>
<comment type="subcellular location">
    <subcellularLocation>
        <location evidence="1">Cell membrane</location>
        <topology evidence="1">Multi-pass membrane protein</topology>
    </subcellularLocation>
</comment>
<evidence type="ECO:0000256" key="3">
    <source>
        <dbReference type="ARBA" id="ARBA00022692"/>
    </source>
</evidence>
<comment type="caution">
    <text evidence="8">The sequence shown here is derived from an EMBL/GenBank/DDBJ whole genome shotgun (WGS) entry which is preliminary data.</text>
</comment>
<dbReference type="EMBL" id="BAAARV010000147">
    <property type="protein sequence ID" value="GAA2397011.1"/>
    <property type="molecule type" value="Genomic_DNA"/>
</dbReference>
<dbReference type="PANTHER" id="PTHR47089:SF1">
    <property type="entry name" value="GUANOSINE ABC TRANSPORTER PERMEASE PROTEIN NUPP"/>
    <property type="match status" value="1"/>
</dbReference>
<organism evidence="8 9">
    <name type="scientific">Dactylosporangium salmoneum</name>
    <dbReference type="NCBI Taxonomy" id="53361"/>
    <lineage>
        <taxon>Bacteria</taxon>
        <taxon>Bacillati</taxon>
        <taxon>Actinomycetota</taxon>
        <taxon>Actinomycetes</taxon>
        <taxon>Micromonosporales</taxon>
        <taxon>Micromonosporaceae</taxon>
        <taxon>Dactylosporangium</taxon>
    </lineage>
</organism>
<evidence type="ECO:0000313" key="8">
    <source>
        <dbReference type="EMBL" id="GAA2397011.1"/>
    </source>
</evidence>
<evidence type="ECO:0000256" key="6">
    <source>
        <dbReference type="SAM" id="MobiDB-lite"/>
    </source>
</evidence>
<keyword evidence="9" id="KW-1185">Reference proteome</keyword>
<dbReference type="CDD" id="cd06580">
    <property type="entry name" value="TM_PBP1_transp_TpRbsC_like"/>
    <property type="match status" value="1"/>
</dbReference>
<keyword evidence="5 7" id="KW-0472">Membrane</keyword>
<feature type="transmembrane region" description="Helical" evidence="7">
    <location>
        <begin position="309"/>
        <end position="327"/>
    </location>
</feature>
<evidence type="ECO:0000256" key="1">
    <source>
        <dbReference type="ARBA" id="ARBA00004651"/>
    </source>
</evidence>
<keyword evidence="3 7" id="KW-0812">Transmembrane</keyword>
<feature type="transmembrane region" description="Helical" evidence="7">
    <location>
        <begin position="364"/>
        <end position="383"/>
    </location>
</feature>
<evidence type="ECO:0000256" key="7">
    <source>
        <dbReference type="SAM" id="Phobius"/>
    </source>
</evidence>
<evidence type="ECO:0000256" key="4">
    <source>
        <dbReference type="ARBA" id="ARBA00022989"/>
    </source>
</evidence>
<feature type="transmembrane region" description="Helical" evidence="7">
    <location>
        <begin position="87"/>
        <end position="110"/>
    </location>
</feature>
<keyword evidence="2" id="KW-1003">Cell membrane</keyword>
<gene>
    <name evidence="8" type="ORF">GCM10010170_113360</name>
</gene>
<feature type="transmembrane region" description="Helical" evidence="7">
    <location>
        <begin position="145"/>
        <end position="166"/>
    </location>
</feature>
<proteinExistence type="predicted"/>
<dbReference type="PANTHER" id="PTHR47089">
    <property type="entry name" value="ABC TRANSPORTER, PERMEASE PROTEIN"/>
    <property type="match status" value="1"/>
</dbReference>
<dbReference type="Pfam" id="PF02653">
    <property type="entry name" value="BPD_transp_2"/>
    <property type="match status" value="1"/>
</dbReference>
<reference evidence="9" key="1">
    <citation type="journal article" date="2019" name="Int. J. Syst. Evol. Microbiol.">
        <title>The Global Catalogue of Microorganisms (GCM) 10K type strain sequencing project: providing services to taxonomists for standard genome sequencing and annotation.</title>
        <authorList>
            <consortium name="The Broad Institute Genomics Platform"/>
            <consortium name="The Broad Institute Genome Sequencing Center for Infectious Disease"/>
            <person name="Wu L."/>
            <person name="Ma J."/>
        </authorList>
    </citation>
    <scope>NUCLEOTIDE SEQUENCE [LARGE SCALE GENOMIC DNA]</scope>
    <source>
        <strain evidence="9">JCM 3272</strain>
    </source>
</reference>
<name>A0ABP5V9D6_9ACTN</name>
<accession>A0ABP5V9D6</accession>
<feature type="transmembrane region" description="Helical" evidence="7">
    <location>
        <begin position="334"/>
        <end position="352"/>
    </location>
</feature>
<dbReference type="RefSeq" id="WP_344621125.1">
    <property type="nucleotide sequence ID" value="NZ_BAAARV010000147.1"/>
</dbReference>
<evidence type="ECO:0000313" key="9">
    <source>
        <dbReference type="Proteomes" id="UP001501444"/>
    </source>
</evidence>
<feature type="region of interest" description="Disordered" evidence="6">
    <location>
        <begin position="1"/>
        <end position="20"/>
    </location>
</feature>
<feature type="transmembrane region" description="Helical" evidence="7">
    <location>
        <begin position="235"/>
        <end position="253"/>
    </location>
</feature>
<sequence length="396" mass="39757">MSGLDVPEKTKESSPADRSRAVVRPGGLGAELAAALRANAGSAASQVGMFVLFLGIGLAVGLLLSWSTGHSPTVVLADLLDGSFGNAMSISYTLSFAAPLLLVAAGTVICMQAGQFNIGQEGQVTLGAVGAGFVVFNISGPAIVVIPLAFAAAAVAGGLWAGLVALLKFTRGVNIVVSSLLFVFLAEQLMVWLISGSGPLHDDGEGVLGAGTASQSPTVPAGAELPTPHLFGLDVPSGFLIAAVAAIVVAWVLRSTLVGYRLRILGHSPVVAHTIGVSESRLGSLAVAASGAFAGAAGAVILLGQSYQLHPGTASSIGWNGLLIALAARTRIGVSAVLAIVFGAMIAGGGLLGSDNVPVDIVNVMTASIVVALLCPPVVLVALRRRRQRRAAQVSS</sequence>